<evidence type="ECO:0000256" key="6">
    <source>
        <dbReference type="ARBA" id="ARBA00023136"/>
    </source>
</evidence>
<feature type="transmembrane region" description="Helical" evidence="7">
    <location>
        <begin position="47"/>
        <end position="66"/>
    </location>
</feature>
<dbReference type="RefSeq" id="WP_193748671.1">
    <property type="nucleotide sequence ID" value="NZ_CP096596.1"/>
</dbReference>
<evidence type="ECO:0000256" key="2">
    <source>
        <dbReference type="ARBA" id="ARBA00007430"/>
    </source>
</evidence>
<evidence type="ECO:0000256" key="3">
    <source>
        <dbReference type="ARBA" id="ARBA00022475"/>
    </source>
</evidence>
<comment type="caution">
    <text evidence="8">The sequence shown here is derived from an EMBL/GenBank/DDBJ whole genome shotgun (WGS) entry which is preliminary data.</text>
</comment>
<evidence type="ECO:0000313" key="9">
    <source>
        <dbReference type="Proteomes" id="UP001185922"/>
    </source>
</evidence>
<feature type="transmembrane region" description="Helical" evidence="7">
    <location>
        <begin position="330"/>
        <end position="353"/>
    </location>
</feature>
<dbReference type="Pfam" id="PF13440">
    <property type="entry name" value="Polysacc_synt_3"/>
    <property type="match status" value="1"/>
</dbReference>
<feature type="transmembrane region" description="Helical" evidence="7">
    <location>
        <begin position="365"/>
        <end position="383"/>
    </location>
</feature>
<dbReference type="GO" id="GO:0005886">
    <property type="term" value="C:plasma membrane"/>
    <property type="evidence" value="ECO:0007669"/>
    <property type="project" value="UniProtKB-SubCell"/>
</dbReference>
<keyword evidence="3" id="KW-1003">Cell membrane</keyword>
<feature type="transmembrane region" description="Helical" evidence="7">
    <location>
        <begin position="419"/>
        <end position="440"/>
    </location>
</feature>
<name>A0AAE4U1X0_9ACTN</name>
<feature type="transmembrane region" description="Helical" evidence="7">
    <location>
        <begin position="389"/>
        <end position="407"/>
    </location>
</feature>
<feature type="transmembrane region" description="Helical" evidence="7">
    <location>
        <begin position="446"/>
        <end position="469"/>
    </location>
</feature>
<evidence type="ECO:0000313" key="8">
    <source>
        <dbReference type="EMBL" id="MDV6314524.1"/>
    </source>
</evidence>
<evidence type="ECO:0000256" key="7">
    <source>
        <dbReference type="SAM" id="Phobius"/>
    </source>
</evidence>
<comment type="similarity">
    <text evidence="2">Belongs to the polysaccharide synthase family.</text>
</comment>
<reference evidence="8" key="1">
    <citation type="submission" date="2023-10" db="EMBL/GenBank/DDBJ databases">
        <title>Development of a sustainable strategy for remediation of hydrocarbon-contaminated territories based on the waste exchange concept.</title>
        <authorList>
            <person name="Krivoruchko A."/>
        </authorList>
    </citation>
    <scope>NUCLEOTIDE SEQUENCE</scope>
    <source>
        <strain evidence="8">IEGM 1279</strain>
    </source>
</reference>
<evidence type="ECO:0000256" key="1">
    <source>
        <dbReference type="ARBA" id="ARBA00004651"/>
    </source>
</evidence>
<dbReference type="CDD" id="cd13127">
    <property type="entry name" value="MATE_tuaB_like"/>
    <property type="match status" value="1"/>
</dbReference>
<feature type="transmembrane region" description="Helical" evidence="7">
    <location>
        <begin position="177"/>
        <end position="202"/>
    </location>
</feature>
<gene>
    <name evidence="8" type="ORF">R3Q15_22050</name>
</gene>
<feature type="transmembrane region" description="Helical" evidence="7">
    <location>
        <begin position="149"/>
        <end position="171"/>
    </location>
</feature>
<comment type="subcellular location">
    <subcellularLocation>
        <location evidence="1">Cell membrane</location>
        <topology evidence="1">Multi-pass membrane protein</topology>
    </subcellularLocation>
</comment>
<feature type="transmembrane region" description="Helical" evidence="7">
    <location>
        <begin position="299"/>
        <end position="318"/>
    </location>
</feature>
<sequence>MPEAVDSKANIRQQAARGAVATLIGQAARFLIQLAGIIALSRILGPTAVGLFATLAVIVGLGELLRDFGLSSAVIQAENVTKSQSTNLFWVNTCLGLGLAAVCAAFAPLVAKFYGEAQLTMACVAIGSVFAFGGIGTQFRAQLSRNLKFTTIAVIDVISPLVGLVAGVAVALANGGFWALVVQQITVSLVAMVLVVIASSWVPGLPVRGVEMRALITFGWNVGCTQLVNFVSKNLDTVVIGRFFGAEQLGLYNRAYQLLTVPLTQLSTPATKVAFPVLSRLRGDPERYVKYLLSGQQSLLHVVLFFFTYTIAVAPQMIEIALGSEWSGVVPIYQILAVSGLVQTASYATYWVFLSEGLTGSSLRFTLLSRSCLIACVLIGSMWGVTGVAAGYTIAIVVAWPCGLWWLKRASASAPVGLMGSNAIRIFVIYVVAGVCAYGVSRVVLGTWVTIGVSLIVYLAFLGCAVAAVPSFRSDLRTIYSFRTMVRV</sequence>
<dbReference type="PANTHER" id="PTHR30250">
    <property type="entry name" value="PST FAMILY PREDICTED COLANIC ACID TRANSPORTER"/>
    <property type="match status" value="1"/>
</dbReference>
<organism evidence="8 9">
    <name type="scientific">Gordonia amicalis</name>
    <dbReference type="NCBI Taxonomy" id="89053"/>
    <lineage>
        <taxon>Bacteria</taxon>
        <taxon>Bacillati</taxon>
        <taxon>Actinomycetota</taxon>
        <taxon>Actinomycetes</taxon>
        <taxon>Mycobacteriales</taxon>
        <taxon>Gordoniaceae</taxon>
        <taxon>Gordonia</taxon>
    </lineage>
</organism>
<keyword evidence="5 7" id="KW-1133">Transmembrane helix</keyword>
<feature type="transmembrane region" description="Helical" evidence="7">
    <location>
        <begin position="20"/>
        <end position="41"/>
    </location>
</feature>
<feature type="transmembrane region" description="Helical" evidence="7">
    <location>
        <begin position="87"/>
        <end position="111"/>
    </location>
</feature>
<dbReference type="EMBL" id="JAWLKH010000036">
    <property type="protein sequence ID" value="MDV6314524.1"/>
    <property type="molecule type" value="Genomic_DNA"/>
</dbReference>
<accession>A0AAE4U1X0</accession>
<keyword evidence="4 7" id="KW-0812">Transmembrane</keyword>
<feature type="transmembrane region" description="Helical" evidence="7">
    <location>
        <begin position="117"/>
        <end position="137"/>
    </location>
</feature>
<dbReference type="Proteomes" id="UP001185922">
    <property type="component" value="Unassembled WGS sequence"/>
</dbReference>
<dbReference type="PANTHER" id="PTHR30250:SF10">
    <property type="entry name" value="LIPOPOLYSACCHARIDE BIOSYNTHESIS PROTEIN WZXC"/>
    <property type="match status" value="1"/>
</dbReference>
<protein>
    <submittedName>
        <fullName evidence="8">Lipopolysaccharide biosynthesis protein</fullName>
    </submittedName>
</protein>
<evidence type="ECO:0000256" key="5">
    <source>
        <dbReference type="ARBA" id="ARBA00022989"/>
    </source>
</evidence>
<keyword evidence="6 7" id="KW-0472">Membrane</keyword>
<evidence type="ECO:0000256" key="4">
    <source>
        <dbReference type="ARBA" id="ARBA00022692"/>
    </source>
</evidence>
<proteinExistence type="inferred from homology"/>
<dbReference type="AlphaFoldDB" id="A0AAE4U1X0"/>
<dbReference type="InterPro" id="IPR050833">
    <property type="entry name" value="Poly_Biosynth_Transport"/>
</dbReference>